<reference evidence="7" key="1">
    <citation type="journal article" date="2012" name="PLoS ONE">
        <title>Gene sets for utilization of primary and secondary nutrition supplies in the distal gut of endangered iberian lynx.</title>
        <authorList>
            <person name="Alcaide M."/>
            <person name="Messina E."/>
            <person name="Richter M."/>
            <person name="Bargiela R."/>
            <person name="Peplies J."/>
            <person name="Huws S.A."/>
            <person name="Newbold C.J."/>
            <person name="Golyshin P.N."/>
            <person name="Simon M.A."/>
            <person name="Lopez G."/>
            <person name="Yakimov M.M."/>
            <person name="Ferrer M."/>
        </authorList>
    </citation>
    <scope>NUCLEOTIDE SEQUENCE</scope>
</reference>
<dbReference type="Pfam" id="PF01699">
    <property type="entry name" value="Na_Ca_ex"/>
    <property type="match status" value="2"/>
</dbReference>
<dbReference type="AlphaFoldDB" id="J9GRN6"/>
<evidence type="ECO:0000256" key="1">
    <source>
        <dbReference type="ARBA" id="ARBA00004141"/>
    </source>
</evidence>
<comment type="subcellular location">
    <subcellularLocation>
        <location evidence="1">Membrane</location>
        <topology evidence="1">Multi-pass membrane protein</topology>
    </subcellularLocation>
</comment>
<dbReference type="NCBIfam" id="TIGR00367">
    <property type="entry name" value="calcium/sodium antiporter"/>
    <property type="match status" value="1"/>
</dbReference>
<feature type="domain" description="Sodium/calcium exchanger membrane region" evidence="6">
    <location>
        <begin position="2"/>
        <end position="139"/>
    </location>
</feature>
<dbReference type="Gene3D" id="1.20.1420.30">
    <property type="entry name" value="NCX, central ion-binding region"/>
    <property type="match status" value="1"/>
</dbReference>
<dbReference type="GO" id="GO:0008273">
    <property type="term" value="F:calcium, potassium:sodium antiporter activity"/>
    <property type="evidence" value="ECO:0007669"/>
    <property type="project" value="TreeGrafter"/>
</dbReference>
<feature type="transmembrane region" description="Helical" evidence="5">
    <location>
        <begin position="232"/>
        <end position="255"/>
    </location>
</feature>
<evidence type="ECO:0000313" key="7">
    <source>
        <dbReference type="EMBL" id="EJX11107.1"/>
    </source>
</evidence>
<comment type="caution">
    <text evidence="7">The sequence shown here is derived from an EMBL/GenBank/DDBJ whole genome shotgun (WGS) entry which is preliminary data.</text>
</comment>
<dbReference type="PANTHER" id="PTHR10846:SF8">
    <property type="entry name" value="INNER MEMBRANE PROTEIN YRBG"/>
    <property type="match status" value="1"/>
</dbReference>
<dbReference type="GO" id="GO:0005262">
    <property type="term" value="F:calcium channel activity"/>
    <property type="evidence" value="ECO:0007669"/>
    <property type="project" value="TreeGrafter"/>
</dbReference>
<dbReference type="InterPro" id="IPR004481">
    <property type="entry name" value="K/Na/Ca-exchanger"/>
</dbReference>
<dbReference type="InterPro" id="IPR004837">
    <property type="entry name" value="NaCa_Exmemb"/>
</dbReference>
<dbReference type="EMBL" id="AMCI01000005">
    <property type="protein sequence ID" value="EJX11107.1"/>
    <property type="molecule type" value="Genomic_DNA"/>
</dbReference>
<proteinExistence type="predicted"/>
<feature type="transmembrane region" description="Helical" evidence="5">
    <location>
        <begin position="267"/>
        <end position="284"/>
    </location>
</feature>
<feature type="domain" description="Sodium/calcium exchanger membrane region" evidence="6">
    <location>
        <begin position="167"/>
        <end position="309"/>
    </location>
</feature>
<organism evidence="7">
    <name type="scientific">gut metagenome</name>
    <dbReference type="NCBI Taxonomy" id="749906"/>
    <lineage>
        <taxon>unclassified sequences</taxon>
        <taxon>metagenomes</taxon>
        <taxon>organismal metagenomes</taxon>
    </lineage>
</organism>
<accession>J9GRN6</accession>
<feature type="transmembrane region" description="Helical" evidence="5">
    <location>
        <begin position="27"/>
        <end position="51"/>
    </location>
</feature>
<dbReference type="InterPro" id="IPR044880">
    <property type="entry name" value="NCX_ion-bd_dom_sf"/>
</dbReference>
<keyword evidence="2 5" id="KW-0812">Transmembrane</keyword>
<feature type="transmembrane region" description="Helical" evidence="5">
    <location>
        <begin position="94"/>
        <end position="112"/>
    </location>
</feature>
<sequence>MALILLGANALTDGSAAVAKRFRISDLVIGLTIVAFGTSAPELVISVLSALNGSAEMAIGNVVGSNIFNVLMIVGCTSLVLPIQVGKGTMSKEIPLVILASAALFFLGNDVWLDGGSQNVVSRIDGLLLLCFFLIFMRYTFSIARSGQAEESGSEEQKIKEMPVWKSTLFILGGLVGLIVGGQCFVDGASGIARSLGVSESIIGLTLVAGGTSLPELATSITAALKKNPGIAVGNVIGSNLFNIFFVLGCSATVSPLPLGGITNLDLTVLIASALLFGLVGWFFRKRTITRPEGALMVAGYVVYTAYLIAQQA</sequence>
<feature type="transmembrane region" description="Helical" evidence="5">
    <location>
        <begin position="124"/>
        <end position="144"/>
    </location>
</feature>
<feature type="transmembrane region" description="Helical" evidence="5">
    <location>
        <begin position="63"/>
        <end position="82"/>
    </location>
</feature>
<protein>
    <submittedName>
        <fullName evidence="7">Sodium/calcium exchanger protein</fullName>
    </submittedName>
</protein>
<evidence type="ECO:0000256" key="4">
    <source>
        <dbReference type="ARBA" id="ARBA00023136"/>
    </source>
</evidence>
<keyword evidence="4 5" id="KW-0472">Membrane</keyword>
<name>J9GRN6_9ZZZZ</name>
<dbReference type="GO" id="GO:0005886">
    <property type="term" value="C:plasma membrane"/>
    <property type="evidence" value="ECO:0007669"/>
    <property type="project" value="TreeGrafter"/>
</dbReference>
<keyword evidence="3 5" id="KW-1133">Transmembrane helix</keyword>
<evidence type="ECO:0000259" key="6">
    <source>
        <dbReference type="Pfam" id="PF01699"/>
    </source>
</evidence>
<gene>
    <name evidence="7" type="ORF">EVA_00224</name>
</gene>
<dbReference type="PANTHER" id="PTHR10846">
    <property type="entry name" value="SODIUM/POTASSIUM/CALCIUM EXCHANGER"/>
    <property type="match status" value="1"/>
</dbReference>
<dbReference type="GO" id="GO:0006874">
    <property type="term" value="P:intracellular calcium ion homeostasis"/>
    <property type="evidence" value="ECO:0007669"/>
    <property type="project" value="TreeGrafter"/>
</dbReference>
<feature type="transmembrane region" description="Helical" evidence="5">
    <location>
        <begin position="164"/>
        <end position="186"/>
    </location>
</feature>
<evidence type="ECO:0000256" key="5">
    <source>
        <dbReference type="SAM" id="Phobius"/>
    </source>
</evidence>
<evidence type="ECO:0000256" key="2">
    <source>
        <dbReference type="ARBA" id="ARBA00022692"/>
    </source>
</evidence>
<evidence type="ECO:0000256" key="3">
    <source>
        <dbReference type="ARBA" id="ARBA00022989"/>
    </source>
</evidence>